<protein>
    <submittedName>
        <fullName evidence="1">Uncharacterized protein</fullName>
    </submittedName>
</protein>
<evidence type="ECO:0000313" key="2">
    <source>
        <dbReference type="Proteomes" id="UP000230233"/>
    </source>
</evidence>
<dbReference type="AlphaFoldDB" id="A0A2G5VNR7"/>
<evidence type="ECO:0000313" key="1">
    <source>
        <dbReference type="EMBL" id="PIC53412.1"/>
    </source>
</evidence>
<dbReference type="Proteomes" id="UP000230233">
    <property type="component" value="Chromosome I"/>
</dbReference>
<proteinExistence type="predicted"/>
<sequence length="96" mass="10755">MMKGIENFLNVRTPPQASISFEVIAEATCDPPAIKEKIVTEQPLKAGLHEDSLCFHDSEDLLLGANVTVAHKEGYSSRKDWKQTWLRRNNGESSLD</sequence>
<gene>
    <name evidence="1" type="primary">Cnig_chr_I.g3125</name>
    <name evidence="1" type="ORF">B9Z55_003125</name>
</gene>
<accession>A0A2G5VNR7</accession>
<reference evidence="2" key="1">
    <citation type="submission" date="2017-10" db="EMBL/GenBank/DDBJ databases">
        <title>Rapid genome shrinkage in a self-fertile nematode reveals novel sperm competition proteins.</title>
        <authorList>
            <person name="Yin D."/>
            <person name="Schwarz E.M."/>
            <person name="Thomas C.G."/>
            <person name="Felde R.L."/>
            <person name="Korf I.F."/>
            <person name="Cutter A.D."/>
            <person name="Schartner C.M."/>
            <person name="Ralston E.J."/>
            <person name="Meyer B.J."/>
            <person name="Haag E.S."/>
        </authorList>
    </citation>
    <scope>NUCLEOTIDE SEQUENCE [LARGE SCALE GENOMIC DNA]</scope>
    <source>
        <strain evidence="2">JU1422</strain>
    </source>
</reference>
<dbReference type="EMBL" id="PDUG01000001">
    <property type="protein sequence ID" value="PIC53412.1"/>
    <property type="molecule type" value="Genomic_DNA"/>
</dbReference>
<comment type="caution">
    <text evidence="1">The sequence shown here is derived from an EMBL/GenBank/DDBJ whole genome shotgun (WGS) entry which is preliminary data.</text>
</comment>
<keyword evidence="2" id="KW-1185">Reference proteome</keyword>
<name>A0A2G5VNR7_9PELO</name>
<organism evidence="1 2">
    <name type="scientific">Caenorhabditis nigoni</name>
    <dbReference type="NCBI Taxonomy" id="1611254"/>
    <lineage>
        <taxon>Eukaryota</taxon>
        <taxon>Metazoa</taxon>
        <taxon>Ecdysozoa</taxon>
        <taxon>Nematoda</taxon>
        <taxon>Chromadorea</taxon>
        <taxon>Rhabditida</taxon>
        <taxon>Rhabditina</taxon>
        <taxon>Rhabditomorpha</taxon>
        <taxon>Rhabditoidea</taxon>
        <taxon>Rhabditidae</taxon>
        <taxon>Peloderinae</taxon>
        <taxon>Caenorhabditis</taxon>
    </lineage>
</organism>